<dbReference type="AlphaFoldDB" id="A0A401GZM5"/>
<gene>
    <name evidence="2" type="ORF">SCP_1103020</name>
</gene>
<evidence type="ECO:0000313" key="3">
    <source>
        <dbReference type="Proteomes" id="UP000287166"/>
    </source>
</evidence>
<reference evidence="2 3" key="1">
    <citation type="journal article" date="2018" name="Sci. Rep.">
        <title>Genome sequence of the cauliflower mushroom Sparassis crispa (Hanabiratake) and its association with beneficial usage.</title>
        <authorList>
            <person name="Kiyama R."/>
            <person name="Furutani Y."/>
            <person name="Kawaguchi K."/>
            <person name="Nakanishi T."/>
        </authorList>
    </citation>
    <scope>NUCLEOTIDE SEQUENCE [LARGE SCALE GENOMIC DNA]</scope>
</reference>
<evidence type="ECO:0000313" key="2">
    <source>
        <dbReference type="EMBL" id="GBE87625.1"/>
    </source>
</evidence>
<dbReference type="Proteomes" id="UP000287166">
    <property type="component" value="Unassembled WGS sequence"/>
</dbReference>
<dbReference type="InParanoid" id="A0A401GZM5"/>
<proteinExistence type="predicted"/>
<dbReference type="RefSeq" id="XP_027618538.1">
    <property type="nucleotide sequence ID" value="XM_027762737.1"/>
</dbReference>
<comment type="caution">
    <text evidence="2">The sequence shown here is derived from an EMBL/GenBank/DDBJ whole genome shotgun (WGS) entry which is preliminary data.</text>
</comment>
<keyword evidence="3" id="KW-1185">Reference proteome</keyword>
<dbReference type="EMBL" id="BFAD01000011">
    <property type="protein sequence ID" value="GBE87625.1"/>
    <property type="molecule type" value="Genomic_DNA"/>
</dbReference>
<evidence type="ECO:0000256" key="1">
    <source>
        <dbReference type="SAM" id="MobiDB-lite"/>
    </source>
</evidence>
<feature type="compositionally biased region" description="Low complexity" evidence="1">
    <location>
        <begin position="11"/>
        <end position="23"/>
    </location>
</feature>
<organism evidence="2 3">
    <name type="scientific">Sparassis crispa</name>
    <dbReference type="NCBI Taxonomy" id="139825"/>
    <lineage>
        <taxon>Eukaryota</taxon>
        <taxon>Fungi</taxon>
        <taxon>Dikarya</taxon>
        <taxon>Basidiomycota</taxon>
        <taxon>Agaricomycotina</taxon>
        <taxon>Agaricomycetes</taxon>
        <taxon>Polyporales</taxon>
        <taxon>Sparassidaceae</taxon>
        <taxon>Sparassis</taxon>
    </lineage>
</organism>
<name>A0A401GZM5_9APHY</name>
<feature type="region of interest" description="Disordered" evidence="1">
    <location>
        <begin position="1"/>
        <end position="61"/>
    </location>
</feature>
<sequence length="158" mass="17175">MQDPRESPAIATSCSSARSSPSTTRRRMSRRSGSPSPRRVRSGSRAKQAEIPPSALGSGLDGWSIYIDLNSDRVNLRQHRGTTLSAAPHLGPQARHAPVPALDPRLLDIVRVGTIHEVLLHQARGGPDHDPPAHIGTRRCASCHTPCAPHRMLLQMRT</sequence>
<accession>A0A401GZM5</accession>
<dbReference type="GeneID" id="38784542"/>
<protein>
    <submittedName>
        <fullName evidence="2">Uncharacterized protein</fullName>
    </submittedName>
</protein>